<gene>
    <name evidence="2" type="ORF">LECACI_7A002673</name>
</gene>
<evidence type="ECO:0000256" key="1">
    <source>
        <dbReference type="SAM" id="SignalP"/>
    </source>
</evidence>
<keyword evidence="1" id="KW-0732">Signal</keyword>
<dbReference type="PROSITE" id="PS51257">
    <property type="entry name" value="PROKAR_LIPOPROTEIN"/>
    <property type="match status" value="1"/>
</dbReference>
<name>A0AAI8YVB3_9PEZI</name>
<comment type="caution">
    <text evidence="2">The sequence shown here is derived from an EMBL/GenBank/DDBJ whole genome shotgun (WGS) entry which is preliminary data.</text>
</comment>
<accession>A0AAI8YVB3</accession>
<evidence type="ECO:0000313" key="2">
    <source>
        <dbReference type="EMBL" id="CAK3914760.1"/>
    </source>
</evidence>
<organism evidence="2 3">
    <name type="scientific">Lecanosticta acicola</name>
    <dbReference type="NCBI Taxonomy" id="111012"/>
    <lineage>
        <taxon>Eukaryota</taxon>
        <taxon>Fungi</taxon>
        <taxon>Dikarya</taxon>
        <taxon>Ascomycota</taxon>
        <taxon>Pezizomycotina</taxon>
        <taxon>Dothideomycetes</taxon>
        <taxon>Dothideomycetidae</taxon>
        <taxon>Mycosphaerellales</taxon>
        <taxon>Mycosphaerellaceae</taxon>
        <taxon>Lecanosticta</taxon>
    </lineage>
</organism>
<feature type="signal peptide" evidence="1">
    <location>
        <begin position="1"/>
        <end position="21"/>
    </location>
</feature>
<proteinExistence type="predicted"/>
<dbReference type="Proteomes" id="UP001296104">
    <property type="component" value="Unassembled WGS sequence"/>
</dbReference>
<protein>
    <submittedName>
        <fullName evidence="2">Uncharacterized protein</fullName>
    </submittedName>
</protein>
<reference evidence="2" key="1">
    <citation type="submission" date="2023-11" db="EMBL/GenBank/DDBJ databases">
        <authorList>
            <person name="Alioto T."/>
            <person name="Alioto T."/>
            <person name="Gomez Garrido J."/>
        </authorList>
    </citation>
    <scope>NUCLEOTIDE SEQUENCE</scope>
</reference>
<dbReference type="EMBL" id="CAVMBE010000012">
    <property type="protein sequence ID" value="CAK3914760.1"/>
    <property type="molecule type" value="Genomic_DNA"/>
</dbReference>
<keyword evidence="3" id="KW-1185">Reference proteome</keyword>
<feature type="chain" id="PRO_5042545023" evidence="1">
    <location>
        <begin position="22"/>
        <end position="172"/>
    </location>
</feature>
<dbReference type="AlphaFoldDB" id="A0AAI8YVB3"/>
<evidence type="ECO:0000313" key="3">
    <source>
        <dbReference type="Proteomes" id="UP001296104"/>
    </source>
</evidence>
<sequence length="172" mass="18799">MQFKVSTIAILITSLLGNTLAAPVPSALACAAHSDTALGRAIQSRSFEKMAAAVDGRDRAAIMLDLAGAIHDRSVDEVVSDVQVAMEGHVPSLEEQKKMAASLREGKGQLQKRYYRQLSDIQTSMSQVIACLQDNEDDLGNENKPYVQETERGWDFDAKRVEKRRGKGVVPV</sequence>